<keyword evidence="2" id="KW-1185">Reference proteome</keyword>
<dbReference type="GO" id="GO:0016787">
    <property type="term" value="F:hydrolase activity"/>
    <property type="evidence" value="ECO:0007669"/>
    <property type="project" value="UniProtKB-KW"/>
</dbReference>
<sequence>MEWVGAVRRKQAVLEGGEAVIEHFALHAAEMAGAEVWREEKTEAEARLNTREVLAYLVQ</sequence>
<keyword evidence="1" id="KW-0378">Hydrolase</keyword>
<evidence type="ECO:0000313" key="1">
    <source>
        <dbReference type="EMBL" id="ACM56079.1"/>
    </source>
</evidence>
<gene>
    <name evidence="1" type="ordered locus">Hlac_0477</name>
</gene>
<dbReference type="EMBL" id="CP001365">
    <property type="protein sequence ID" value="ACM56079.1"/>
    <property type="molecule type" value="Genomic_DNA"/>
</dbReference>
<reference evidence="1 2" key="1">
    <citation type="journal article" date="2016" name="Stand. Genomic Sci.">
        <title>Complete genome sequence of the Antarctic Halorubrum lacusprofundi type strain ACAM 34.</title>
        <authorList>
            <person name="Anderson I.J."/>
            <person name="DasSarma P."/>
            <person name="Lucas S."/>
            <person name="Copeland A."/>
            <person name="Lapidus A."/>
            <person name="Del Rio T.G."/>
            <person name="Tice H."/>
            <person name="Dalin E."/>
            <person name="Bruce D.C."/>
            <person name="Goodwin L."/>
            <person name="Pitluck S."/>
            <person name="Sims D."/>
            <person name="Brettin T.S."/>
            <person name="Detter J.C."/>
            <person name="Han C.S."/>
            <person name="Larimer F."/>
            <person name="Hauser L."/>
            <person name="Land M."/>
            <person name="Ivanova N."/>
            <person name="Richardson P."/>
            <person name="Cavicchioli R."/>
            <person name="DasSarma S."/>
            <person name="Woese C.R."/>
            <person name="Kyrpides N.C."/>
        </authorList>
    </citation>
    <scope>NUCLEOTIDE SEQUENCE [LARGE SCALE GENOMIC DNA]</scope>
    <source>
        <strain evidence="2">ATCC 49239 / DSM 5036 / JCM 8891 / ACAM 34</strain>
    </source>
</reference>
<evidence type="ECO:0000313" key="2">
    <source>
        <dbReference type="Proteomes" id="UP000000740"/>
    </source>
</evidence>
<dbReference type="RefSeq" id="WP_012659714.1">
    <property type="nucleotide sequence ID" value="NC_012029.1"/>
</dbReference>
<proteinExistence type="predicted"/>
<dbReference type="GeneID" id="7400357"/>
<dbReference type="KEGG" id="hla:Hlac_0477"/>
<accession>B9LT14</accession>
<organism evidence="1 2">
    <name type="scientific">Halorubrum lacusprofundi (strain ATCC 49239 / DSM 5036 / JCM 8891 / ACAM 34)</name>
    <dbReference type="NCBI Taxonomy" id="416348"/>
    <lineage>
        <taxon>Archaea</taxon>
        <taxon>Methanobacteriati</taxon>
        <taxon>Methanobacteriota</taxon>
        <taxon>Stenosarchaea group</taxon>
        <taxon>Halobacteria</taxon>
        <taxon>Halobacteriales</taxon>
        <taxon>Haloferacaceae</taxon>
        <taxon>Halorubrum</taxon>
    </lineage>
</organism>
<dbReference type="HOGENOM" id="CLU_2949166_0_0_2"/>
<dbReference type="Proteomes" id="UP000000740">
    <property type="component" value="Chromosome 1"/>
</dbReference>
<protein>
    <submittedName>
        <fullName evidence="1">Hydrolase (Hydroxyacylglutathione hydrolase)</fullName>
    </submittedName>
</protein>
<name>B9LT14_HALLT</name>
<dbReference type="AlphaFoldDB" id="B9LT14"/>